<dbReference type="GO" id="GO:0008270">
    <property type="term" value="F:zinc ion binding"/>
    <property type="evidence" value="ECO:0007669"/>
    <property type="project" value="InterPro"/>
</dbReference>
<dbReference type="EMBL" id="JAEPRB010000164">
    <property type="protein sequence ID" value="KAG2219790.1"/>
    <property type="molecule type" value="Genomic_DNA"/>
</dbReference>
<keyword evidence="10" id="KW-1185">Reference proteome</keyword>
<feature type="domain" description="Xylanolytic transcriptional activator regulatory" evidence="8">
    <location>
        <begin position="336"/>
        <end position="409"/>
    </location>
</feature>
<dbReference type="CDD" id="cd12148">
    <property type="entry name" value="fungal_TF_MHR"/>
    <property type="match status" value="1"/>
</dbReference>
<evidence type="ECO:0000256" key="1">
    <source>
        <dbReference type="ARBA" id="ARBA00022723"/>
    </source>
</evidence>
<protein>
    <recommendedName>
        <fullName evidence="8">Xylanolytic transcriptional activator regulatory domain-containing protein</fullName>
    </recommendedName>
</protein>
<dbReference type="InterPro" id="IPR007219">
    <property type="entry name" value="XnlR_reg_dom"/>
</dbReference>
<evidence type="ECO:0000256" key="5">
    <source>
        <dbReference type="ARBA" id="ARBA00023163"/>
    </source>
</evidence>
<evidence type="ECO:0000313" key="10">
    <source>
        <dbReference type="Proteomes" id="UP000646827"/>
    </source>
</evidence>
<feature type="compositionally biased region" description="Low complexity" evidence="7">
    <location>
        <begin position="92"/>
        <end position="117"/>
    </location>
</feature>
<dbReference type="OrthoDB" id="2406834at2759"/>
<dbReference type="AlphaFoldDB" id="A0A8H7RZI6"/>
<dbReference type="GO" id="GO:0003677">
    <property type="term" value="F:DNA binding"/>
    <property type="evidence" value="ECO:0007669"/>
    <property type="project" value="UniProtKB-KW"/>
</dbReference>
<proteinExistence type="predicted"/>
<keyword evidence="4" id="KW-0238">DNA-binding</keyword>
<dbReference type="Pfam" id="PF04082">
    <property type="entry name" value="Fungal_trans"/>
    <property type="match status" value="1"/>
</dbReference>
<dbReference type="PANTHER" id="PTHR31313">
    <property type="entry name" value="TY1 ENHANCER ACTIVATOR"/>
    <property type="match status" value="1"/>
</dbReference>
<feature type="compositionally biased region" description="Low complexity" evidence="7">
    <location>
        <begin position="35"/>
        <end position="52"/>
    </location>
</feature>
<feature type="region of interest" description="Disordered" evidence="7">
    <location>
        <begin position="35"/>
        <end position="64"/>
    </location>
</feature>
<feature type="region of interest" description="Disordered" evidence="7">
    <location>
        <begin position="624"/>
        <end position="656"/>
    </location>
</feature>
<name>A0A8H7RZI6_9FUNG</name>
<organism evidence="9 10">
    <name type="scientific">Circinella minor</name>
    <dbReference type="NCBI Taxonomy" id="1195481"/>
    <lineage>
        <taxon>Eukaryota</taxon>
        <taxon>Fungi</taxon>
        <taxon>Fungi incertae sedis</taxon>
        <taxon>Mucoromycota</taxon>
        <taxon>Mucoromycotina</taxon>
        <taxon>Mucoromycetes</taxon>
        <taxon>Mucorales</taxon>
        <taxon>Lichtheimiaceae</taxon>
        <taxon>Circinella</taxon>
    </lineage>
</organism>
<feature type="region of interest" description="Disordered" evidence="7">
    <location>
        <begin position="78"/>
        <end position="171"/>
    </location>
</feature>
<dbReference type="SMART" id="SM00906">
    <property type="entry name" value="Fungal_trans"/>
    <property type="match status" value="1"/>
</dbReference>
<evidence type="ECO:0000256" key="2">
    <source>
        <dbReference type="ARBA" id="ARBA00022833"/>
    </source>
</evidence>
<dbReference type="InterPro" id="IPR051615">
    <property type="entry name" value="Transcr_Regulatory_Elem"/>
</dbReference>
<evidence type="ECO:0000256" key="7">
    <source>
        <dbReference type="SAM" id="MobiDB-lite"/>
    </source>
</evidence>
<evidence type="ECO:0000259" key="8">
    <source>
        <dbReference type="SMART" id="SM00906"/>
    </source>
</evidence>
<evidence type="ECO:0000313" key="9">
    <source>
        <dbReference type="EMBL" id="KAG2219790.1"/>
    </source>
</evidence>
<comment type="caution">
    <text evidence="9">The sequence shown here is derived from an EMBL/GenBank/DDBJ whole genome shotgun (WGS) entry which is preliminary data.</text>
</comment>
<keyword evidence="1" id="KW-0479">Metal-binding</keyword>
<keyword evidence="6" id="KW-0539">Nucleus</keyword>
<evidence type="ECO:0000256" key="4">
    <source>
        <dbReference type="ARBA" id="ARBA00023125"/>
    </source>
</evidence>
<keyword evidence="3" id="KW-0805">Transcription regulation</keyword>
<dbReference type="GO" id="GO:0006351">
    <property type="term" value="P:DNA-templated transcription"/>
    <property type="evidence" value="ECO:0007669"/>
    <property type="project" value="InterPro"/>
</dbReference>
<keyword evidence="2" id="KW-0862">Zinc</keyword>
<feature type="compositionally biased region" description="Polar residues" evidence="7">
    <location>
        <begin position="55"/>
        <end position="64"/>
    </location>
</feature>
<reference evidence="9 10" key="1">
    <citation type="submission" date="2020-12" db="EMBL/GenBank/DDBJ databases">
        <title>Metabolic potential, ecology and presence of endohyphal bacteria is reflected in genomic diversity of Mucoromycotina.</title>
        <authorList>
            <person name="Muszewska A."/>
            <person name="Okrasinska A."/>
            <person name="Steczkiewicz K."/>
            <person name="Drgas O."/>
            <person name="Orlowska M."/>
            <person name="Perlinska-Lenart U."/>
            <person name="Aleksandrzak-Piekarczyk T."/>
            <person name="Szatraj K."/>
            <person name="Zielenkiewicz U."/>
            <person name="Pilsyk S."/>
            <person name="Malc E."/>
            <person name="Mieczkowski P."/>
            <person name="Kruszewska J.S."/>
            <person name="Biernat P."/>
            <person name="Pawlowska J."/>
        </authorList>
    </citation>
    <scope>NUCLEOTIDE SEQUENCE [LARGE SCALE GENOMIC DNA]</scope>
    <source>
        <strain evidence="9 10">CBS 142.35</strain>
    </source>
</reference>
<evidence type="ECO:0000256" key="3">
    <source>
        <dbReference type="ARBA" id="ARBA00023015"/>
    </source>
</evidence>
<keyword evidence="5" id="KW-0804">Transcription</keyword>
<evidence type="ECO:0000256" key="6">
    <source>
        <dbReference type="ARBA" id="ARBA00023242"/>
    </source>
</evidence>
<feature type="compositionally biased region" description="Low complexity" evidence="7">
    <location>
        <begin position="148"/>
        <end position="167"/>
    </location>
</feature>
<sequence length="794" mass="88230">MYLKNSDETYIKLDPLTDNGVSDSFFQDIAERAQEQQQRQQRLAAQAAQAAASGAPSSSNGSTTAMTEDKIFMADDRIDNLFSGGGSPPSVPQSVNQHSTSSSSNNSSNANHVSNSNGMTAGTPTNGGLLHHHHHHSNGIERSTTPGSVNSSANNGNNNNSNKNRANTRPDKMIEQLTDGLVRLTLHHDAPHLDDDNVTPWRNYGDFVRWSPEPNLPHYYTAPIDMPTRPIQEHLIHVFFSQCHPILPTLSRSMFFDQLNVKGPLITPLLLNIMYAHAATHVQDNSIQGHIFYNRARRLVDDFLDVPRVSTVIALLYMASYTSEDQPDTRIRSSRAWMYSGMAVRMCLELGLHTTNYSSQMSQFDIELRKRVLWTCYVMDKLESCLTERPWMLRAKDIALEFPTPLPEDDVQERSVLEGFGQLCRLMILMERIIHFFAYDIKNRNNNNNNGSTATAVSSTSNGLLWTMNEENQTLHLLEELGQWRDSLPETLQWTPQHNNVPASSIVANLHLVYYDLELSLVMCCRYQDERLHRERRRTLANTITHIVSLTIQHPHLMYTFGLTAFSAIFAALTHAADFEHPIIQIAEEAKMQFRKSLEDVRAIVEHVPIRDMHNFARLVDLTLQPPQPQPPQQTTAPTLPSIQIPSNNNSTSTANSAASRLSYANAFSAITNLVHDNNKSSNVFATTNHHQQPQVSAAAAAAIVMSEAFSQGSTSTTLAPFSTTANLVPSPFATFDPTCMPSSSAAKTQSVSSVAGSNGSGGNGEAPKSIEPADYTFELISVADEWARTLMYQ</sequence>
<feature type="compositionally biased region" description="Low complexity" evidence="7">
    <location>
        <begin position="633"/>
        <end position="656"/>
    </location>
</feature>
<dbReference type="PANTHER" id="PTHR31313:SF81">
    <property type="entry name" value="TY1 ENHANCER ACTIVATOR"/>
    <property type="match status" value="1"/>
</dbReference>
<feature type="region of interest" description="Disordered" evidence="7">
    <location>
        <begin position="751"/>
        <end position="771"/>
    </location>
</feature>
<dbReference type="Proteomes" id="UP000646827">
    <property type="component" value="Unassembled WGS sequence"/>
</dbReference>
<gene>
    <name evidence="9" type="ORF">INT45_008881</name>
</gene>
<accession>A0A8H7RZI6</accession>